<gene>
    <name evidence="2" type="ORF">V1477_008083</name>
</gene>
<protein>
    <submittedName>
        <fullName evidence="2">PiggyBac transposable element-derived protein 3-like</fullName>
    </submittedName>
</protein>
<name>A0ABD2CHC6_VESMC</name>
<dbReference type="Proteomes" id="UP001607303">
    <property type="component" value="Unassembled WGS sequence"/>
</dbReference>
<keyword evidence="3" id="KW-1185">Reference proteome</keyword>
<evidence type="ECO:0000313" key="3">
    <source>
        <dbReference type="Proteomes" id="UP001607303"/>
    </source>
</evidence>
<comment type="caution">
    <text evidence="2">The sequence shown here is derived from an EMBL/GenBank/DDBJ whole genome shotgun (WGS) entry which is preliminary data.</text>
</comment>
<evidence type="ECO:0000259" key="1">
    <source>
        <dbReference type="Pfam" id="PF13843"/>
    </source>
</evidence>
<dbReference type="PANTHER" id="PTHR46599">
    <property type="entry name" value="PIGGYBAC TRANSPOSABLE ELEMENT-DERIVED PROTEIN 4"/>
    <property type="match status" value="1"/>
</dbReference>
<sequence>MPTLNHLFDVGHVTTENFFTSVSLATKLLAKRITLFTTNRSNRRKFPKLAKSTKDKMEHFSTVLYKSNNCTLIIYKSKSTKKVTILSWKHKSIKINNDRKRITETVVYYNKTKFGVNIIDQIARKYNVKSKSYRWPVLVFFNILDLTNINAWILYKETSGQNISKQQFVLQIVEELAKDYYEFLQEEKYKEHQVSNIIFHIREKRIRYDFAKKTKQLNLSYVIKITSYNKLTIPAEKTTFIP</sequence>
<dbReference type="EMBL" id="JAYRBN010000055">
    <property type="protein sequence ID" value="KAL2743643.1"/>
    <property type="molecule type" value="Genomic_DNA"/>
</dbReference>
<dbReference type="InterPro" id="IPR029526">
    <property type="entry name" value="PGBD"/>
</dbReference>
<evidence type="ECO:0000313" key="2">
    <source>
        <dbReference type="EMBL" id="KAL2743643.1"/>
    </source>
</evidence>
<proteinExistence type="predicted"/>
<dbReference type="AlphaFoldDB" id="A0ABD2CHC6"/>
<reference evidence="2 3" key="1">
    <citation type="journal article" date="2024" name="Ann. Entomol. Soc. Am.">
        <title>Genomic analyses of the southern and eastern yellowjacket wasps (Hymenoptera: Vespidae) reveal evolutionary signatures of social life.</title>
        <authorList>
            <person name="Catto M.A."/>
            <person name="Caine P.B."/>
            <person name="Orr S.E."/>
            <person name="Hunt B.G."/>
            <person name="Goodisman M.A.D."/>
        </authorList>
    </citation>
    <scope>NUCLEOTIDE SEQUENCE [LARGE SCALE GENOMIC DNA]</scope>
    <source>
        <strain evidence="2">232</strain>
        <tissue evidence="2">Head and thorax</tissue>
    </source>
</reference>
<organism evidence="2 3">
    <name type="scientific">Vespula maculifrons</name>
    <name type="common">Eastern yellow jacket</name>
    <name type="synonym">Wasp</name>
    <dbReference type="NCBI Taxonomy" id="7453"/>
    <lineage>
        <taxon>Eukaryota</taxon>
        <taxon>Metazoa</taxon>
        <taxon>Ecdysozoa</taxon>
        <taxon>Arthropoda</taxon>
        <taxon>Hexapoda</taxon>
        <taxon>Insecta</taxon>
        <taxon>Pterygota</taxon>
        <taxon>Neoptera</taxon>
        <taxon>Endopterygota</taxon>
        <taxon>Hymenoptera</taxon>
        <taxon>Apocrita</taxon>
        <taxon>Aculeata</taxon>
        <taxon>Vespoidea</taxon>
        <taxon>Vespidae</taxon>
        <taxon>Vespinae</taxon>
        <taxon>Vespula</taxon>
    </lineage>
</organism>
<dbReference type="PANTHER" id="PTHR46599:SF6">
    <property type="entry name" value="DUAL SPECIFICITY PHOSPHATASE 26"/>
    <property type="match status" value="1"/>
</dbReference>
<accession>A0ABD2CHC6</accession>
<dbReference type="Pfam" id="PF13843">
    <property type="entry name" value="DDE_Tnp_1_7"/>
    <property type="match status" value="1"/>
</dbReference>
<feature type="domain" description="PiggyBac transposable element-derived protein" evidence="1">
    <location>
        <begin position="12"/>
        <end position="152"/>
    </location>
</feature>